<name>C6PZY3_9CLOT</name>
<evidence type="ECO:0000313" key="2">
    <source>
        <dbReference type="EMBL" id="EET85193.1"/>
    </source>
</evidence>
<proteinExistence type="predicted"/>
<dbReference type="AlphaFoldDB" id="C6PZY3"/>
<evidence type="ECO:0000313" key="1">
    <source>
        <dbReference type="EMBL" id="ADO12135.1"/>
    </source>
</evidence>
<reference evidence="1" key="2">
    <citation type="journal article" date="2010" name="PLoS ONE">
        <title>Genomic analysis of carbon monoxide utilization and butanol production by Clostridium carboxidivorans strain P7T.</title>
        <authorList>
            <person name="Bruant G."/>
            <person name="Levesque M.-J."/>
            <person name="Peter C."/>
            <person name="Guiot S.R."/>
            <person name="Masson L."/>
        </authorList>
    </citation>
    <scope>NUCLEOTIDE SEQUENCE</scope>
    <source>
        <strain evidence="1">P7</strain>
        <plasmid evidence="1">p19</plasmid>
    </source>
</reference>
<geneLocation type="plasmid" evidence="1">
    <name>p19</name>
</geneLocation>
<organism evidence="2 3">
    <name type="scientific">Clostridium carboxidivorans P7</name>
    <dbReference type="NCBI Taxonomy" id="536227"/>
    <lineage>
        <taxon>Bacteria</taxon>
        <taxon>Bacillati</taxon>
        <taxon>Bacillota</taxon>
        <taxon>Clostridia</taxon>
        <taxon>Eubacteriales</taxon>
        <taxon>Clostridiaceae</taxon>
        <taxon>Clostridium</taxon>
    </lineage>
</organism>
<dbReference type="EMBL" id="HM590571">
    <property type="protein sequence ID" value="ADO12135.1"/>
    <property type="molecule type" value="Genomic_DNA"/>
</dbReference>
<keyword evidence="1" id="KW-0614">Plasmid</keyword>
<evidence type="ECO:0000313" key="3">
    <source>
        <dbReference type="Proteomes" id="UP000004198"/>
    </source>
</evidence>
<reference evidence="2 3" key="1">
    <citation type="submission" date="2009-06" db="EMBL/GenBank/DDBJ databases">
        <title>The draft genome of Clostridium carboxidivorans P7.</title>
        <authorList>
            <consortium name="US DOE Joint Genome Institute (JGI-PGF)"/>
            <person name="Lucas S."/>
            <person name="Copeland A."/>
            <person name="Lapidus A."/>
            <person name="Glavina del Rio T."/>
            <person name="Tice H."/>
            <person name="Bruce D."/>
            <person name="Goodwin L."/>
            <person name="Pitluck S."/>
            <person name="Larimer F."/>
            <person name="Land M.L."/>
            <person name="Hauser L."/>
            <person name="Hemme C.L."/>
        </authorList>
    </citation>
    <scope>NUCLEOTIDE SEQUENCE [LARGE SCALE GENOMIC DNA]</scope>
    <source>
        <strain evidence="2 3">P7</strain>
    </source>
</reference>
<protein>
    <submittedName>
        <fullName evidence="2">Uncharacterized protein</fullName>
    </submittedName>
</protein>
<sequence length="56" mass="6622">MKIKNVKDLRQAYPELIKQIEDEAIRKIKVDQLEEILTPEDAAVINLSRCMNRIRK</sequence>
<dbReference type="Proteomes" id="UP000004198">
    <property type="component" value="Unassembled WGS sequence"/>
</dbReference>
<gene>
    <name evidence="1" type="ORF">Ccar_4295</name>
    <name evidence="2" type="ORF">CcarbDRAFT_4350</name>
</gene>
<dbReference type="EMBL" id="ACVI01000103">
    <property type="protein sequence ID" value="EET85193.1"/>
    <property type="molecule type" value="Genomic_DNA"/>
</dbReference>
<keyword evidence="3" id="KW-1185">Reference proteome</keyword>
<dbReference type="RefSeq" id="WP_007063235.1">
    <property type="nucleotide sequence ID" value="NC_014565.1"/>
</dbReference>
<accession>C6PZY3</accession>